<proteinExistence type="predicted"/>
<sequence length="31" mass="3803">MNYRWALVNRELDPNILYNIKETINLKSYAF</sequence>
<dbReference type="EMBL" id="MN739801">
    <property type="protein sequence ID" value="QHT26759.1"/>
    <property type="molecule type" value="Genomic_DNA"/>
</dbReference>
<evidence type="ECO:0000313" key="1">
    <source>
        <dbReference type="EMBL" id="QHT26759.1"/>
    </source>
</evidence>
<reference evidence="1" key="1">
    <citation type="journal article" date="2020" name="Nature">
        <title>Giant virus diversity and host interactions through global metagenomics.</title>
        <authorList>
            <person name="Schulz F."/>
            <person name="Roux S."/>
            <person name="Paez-Espino D."/>
            <person name="Jungbluth S."/>
            <person name="Walsh D.A."/>
            <person name="Denef V.J."/>
            <person name="McMahon K.D."/>
            <person name="Konstantinidis K.T."/>
            <person name="Eloe-Fadrosh E.A."/>
            <person name="Kyrpides N.C."/>
            <person name="Woyke T."/>
        </authorList>
    </citation>
    <scope>NUCLEOTIDE SEQUENCE</scope>
    <source>
        <strain evidence="1">GVMAG-M-3300023179-2</strain>
    </source>
</reference>
<organism evidence="1">
    <name type="scientific">viral metagenome</name>
    <dbReference type="NCBI Taxonomy" id="1070528"/>
    <lineage>
        <taxon>unclassified sequences</taxon>
        <taxon>metagenomes</taxon>
        <taxon>organismal metagenomes</taxon>
    </lineage>
</organism>
<accession>A0A6C0EET4</accession>
<name>A0A6C0EET4_9ZZZZ</name>
<dbReference type="AlphaFoldDB" id="A0A6C0EET4"/>
<protein>
    <submittedName>
        <fullName evidence="1">Uncharacterized protein</fullName>
    </submittedName>
</protein>